<protein>
    <recommendedName>
        <fullName evidence="3">Sigma-70-like protein</fullName>
    </recommendedName>
</protein>
<evidence type="ECO:0000313" key="1">
    <source>
        <dbReference type="EMBL" id="PWK40872.1"/>
    </source>
</evidence>
<dbReference type="Proteomes" id="UP000245697">
    <property type="component" value="Unassembled WGS sequence"/>
</dbReference>
<proteinExistence type="predicted"/>
<organism evidence="1 2">
    <name type="scientific">Actinoplanes xinjiangensis</name>
    <dbReference type="NCBI Taxonomy" id="512350"/>
    <lineage>
        <taxon>Bacteria</taxon>
        <taxon>Bacillati</taxon>
        <taxon>Actinomycetota</taxon>
        <taxon>Actinomycetes</taxon>
        <taxon>Micromonosporales</taxon>
        <taxon>Micromonosporaceae</taxon>
        <taxon>Actinoplanes</taxon>
    </lineage>
</organism>
<evidence type="ECO:0008006" key="3">
    <source>
        <dbReference type="Google" id="ProtNLM"/>
    </source>
</evidence>
<sequence>MEEFTRQVRSGNPFSTEFETPPHHSDVFLVDAVSRGNTAAFIQLFDRTSAVIRTVVETLPLSAVQRDEILAASYLEVWWLAGCHIDPDLDVVEWITGIVRRRVAELRIGGRPLSEPRTAGGSPHGYARLELAALLHRPVDDLVRD</sequence>
<dbReference type="AlphaFoldDB" id="A0A316F6M7"/>
<dbReference type="EMBL" id="QGGR01000018">
    <property type="protein sequence ID" value="PWK40872.1"/>
    <property type="molecule type" value="Genomic_DNA"/>
</dbReference>
<evidence type="ECO:0000313" key="2">
    <source>
        <dbReference type="Proteomes" id="UP000245697"/>
    </source>
</evidence>
<dbReference type="RefSeq" id="WP_109599605.1">
    <property type="nucleotide sequence ID" value="NZ_BONA01000082.1"/>
</dbReference>
<accession>A0A316F6M7</accession>
<reference evidence="1 2" key="1">
    <citation type="submission" date="2018-05" db="EMBL/GenBank/DDBJ databases">
        <title>Genomic Encyclopedia of Archaeal and Bacterial Type Strains, Phase II (KMG-II): from individual species to whole genera.</title>
        <authorList>
            <person name="Goeker M."/>
        </authorList>
    </citation>
    <scope>NUCLEOTIDE SEQUENCE [LARGE SCALE GENOMIC DNA]</scope>
    <source>
        <strain evidence="1 2">DSM 45184</strain>
    </source>
</reference>
<name>A0A316F6M7_9ACTN</name>
<keyword evidence="2" id="KW-1185">Reference proteome</keyword>
<comment type="caution">
    <text evidence="1">The sequence shown here is derived from an EMBL/GenBank/DDBJ whole genome shotgun (WGS) entry which is preliminary data.</text>
</comment>
<dbReference type="OrthoDB" id="3297832at2"/>
<gene>
    <name evidence="1" type="ORF">BC793_118102</name>
</gene>